<gene>
    <name evidence="2" type="ORF">P154DRAFT_252558</name>
</gene>
<keyword evidence="3" id="KW-1185">Reference proteome</keyword>
<feature type="region of interest" description="Disordered" evidence="1">
    <location>
        <begin position="1"/>
        <end position="28"/>
    </location>
</feature>
<evidence type="ECO:0000256" key="1">
    <source>
        <dbReference type="SAM" id="MobiDB-lite"/>
    </source>
</evidence>
<reference evidence="2" key="1">
    <citation type="journal article" date="2020" name="Stud. Mycol.">
        <title>101 Dothideomycetes genomes: a test case for predicting lifestyles and emergence of pathogens.</title>
        <authorList>
            <person name="Haridas S."/>
            <person name="Albert R."/>
            <person name="Binder M."/>
            <person name="Bloem J."/>
            <person name="Labutti K."/>
            <person name="Salamov A."/>
            <person name="Andreopoulos B."/>
            <person name="Baker S."/>
            <person name="Barry K."/>
            <person name="Bills G."/>
            <person name="Bluhm B."/>
            <person name="Cannon C."/>
            <person name="Castanera R."/>
            <person name="Culley D."/>
            <person name="Daum C."/>
            <person name="Ezra D."/>
            <person name="Gonzalez J."/>
            <person name="Henrissat B."/>
            <person name="Kuo A."/>
            <person name="Liang C."/>
            <person name="Lipzen A."/>
            <person name="Lutzoni F."/>
            <person name="Magnuson J."/>
            <person name="Mondo S."/>
            <person name="Nolan M."/>
            <person name="Ohm R."/>
            <person name="Pangilinan J."/>
            <person name="Park H.-J."/>
            <person name="Ramirez L."/>
            <person name="Alfaro M."/>
            <person name="Sun H."/>
            <person name="Tritt A."/>
            <person name="Yoshinaga Y."/>
            <person name="Zwiers L.-H."/>
            <person name="Turgeon B."/>
            <person name="Goodwin S."/>
            <person name="Spatafora J."/>
            <person name="Crous P."/>
            <person name="Grigoriev I."/>
        </authorList>
    </citation>
    <scope>NUCLEOTIDE SEQUENCE</scope>
    <source>
        <strain evidence="2">CBS 123094</strain>
    </source>
</reference>
<dbReference type="AlphaFoldDB" id="A0A6A5WBD8"/>
<accession>A0A6A5WBD8</accession>
<proteinExistence type="predicted"/>
<organism evidence="2 3">
    <name type="scientific">Amniculicola lignicola CBS 123094</name>
    <dbReference type="NCBI Taxonomy" id="1392246"/>
    <lineage>
        <taxon>Eukaryota</taxon>
        <taxon>Fungi</taxon>
        <taxon>Dikarya</taxon>
        <taxon>Ascomycota</taxon>
        <taxon>Pezizomycotina</taxon>
        <taxon>Dothideomycetes</taxon>
        <taxon>Pleosporomycetidae</taxon>
        <taxon>Pleosporales</taxon>
        <taxon>Amniculicolaceae</taxon>
        <taxon>Amniculicola</taxon>
    </lineage>
</organism>
<name>A0A6A5WBD8_9PLEO</name>
<evidence type="ECO:0000313" key="2">
    <source>
        <dbReference type="EMBL" id="KAF1998448.1"/>
    </source>
</evidence>
<sequence length="184" mass="20180">MGGWAVGSVDARCEGRQGGQGGQDKGRRSVLLNNRVRFTVERLSSKSSRIMHGRCLLAAPPDAPSSVEEPPKSASTAACNAAWWRRCRVPICWRPRSNCAKSCGRESYTRLRVRATWYRQLANQYWPGSRFVTGLSPGHYGTAPSTAACAALISGWHYSCHCEHVSDPCAAASGASFWPSFHRH</sequence>
<dbReference type="EMBL" id="ML977604">
    <property type="protein sequence ID" value="KAF1998448.1"/>
    <property type="molecule type" value="Genomic_DNA"/>
</dbReference>
<dbReference type="Proteomes" id="UP000799779">
    <property type="component" value="Unassembled WGS sequence"/>
</dbReference>
<evidence type="ECO:0000313" key="3">
    <source>
        <dbReference type="Proteomes" id="UP000799779"/>
    </source>
</evidence>
<protein>
    <submittedName>
        <fullName evidence="2">Uncharacterized protein</fullName>
    </submittedName>
</protein>